<organism evidence="1 2">
    <name type="scientific">Varroa destructor</name>
    <name type="common">Honeybee mite</name>
    <dbReference type="NCBI Taxonomy" id="109461"/>
    <lineage>
        <taxon>Eukaryota</taxon>
        <taxon>Metazoa</taxon>
        <taxon>Ecdysozoa</taxon>
        <taxon>Arthropoda</taxon>
        <taxon>Chelicerata</taxon>
        <taxon>Arachnida</taxon>
        <taxon>Acari</taxon>
        <taxon>Parasitiformes</taxon>
        <taxon>Mesostigmata</taxon>
        <taxon>Gamasina</taxon>
        <taxon>Dermanyssoidea</taxon>
        <taxon>Varroidae</taxon>
        <taxon>Varroa</taxon>
    </lineage>
</organism>
<evidence type="ECO:0000313" key="2">
    <source>
        <dbReference type="Proteomes" id="UP000594260"/>
    </source>
</evidence>
<name>A0A7M7L0D2_VARDE</name>
<dbReference type="KEGG" id="vde:111254820"/>
<protein>
    <submittedName>
        <fullName evidence="1">Uncharacterized protein</fullName>
    </submittedName>
</protein>
<dbReference type="AlphaFoldDB" id="A0A7M7L0D2"/>
<dbReference type="InParanoid" id="A0A7M7L0D2"/>
<dbReference type="GeneID" id="111254820"/>
<sequence length="112" mass="12653">MSLAHVIAIFIISKIDVNKARFIITYCCVSDDNVRLTGVDFITTTIACTPSGHQYAAYQFAYERGTRERPSIHGMSSVARQHFLGTLLDTEYRYNVSTMLYKSKCSKDERSG</sequence>
<accession>A0A7M7L0D2</accession>
<proteinExistence type="predicted"/>
<reference evidence="1" key="1">
    <citation type="submission" date="2021-01" db="UniProtKB">
        <authorList>
            <consortium name="EnsemblMetazoa"/>
        </authorList>
    </citation>
    <scope>IDENTIFICATION</scope>
</reference>
<dbReference type="Proteomes" id="UP000594260">
    <property type="component" value="Unplaced"/>
</dbReference>
<evidence type="ECO:0000313" key="1">
    <source>
        <dbReference type="EnsemblMetazoa" id="XP_022671804"/>
    </source>
</evidence>
<dbReference type="RefSeq" id="XP_022671804.1">
    <property type="nucleotide sequence ID" value="XM_022816069.1"/>
</dbReference>
<keyword evidence="2" id="KW-1185">Reference proteome</keyword>
<dbReference type="EnsemblMetazoa" id="XM_022816069">
    <property type="protein sequence ID" value="XP_022671804"/>
    <property type="gene ID" value="LOC111254820"/>
</dbReference>